<dbReference type="CDD" id="cd07344">
    <property type="entry name" value="M48_yhfN_like"/>
    <property type="match status" value="1"/>
</dbReference>
<dbReference type="PANTHER" id="PTHR30399">
    <property type="entry name" value="UNCHARACTERIZED PROTEIN YGJP"/>
    <property type="match status" value="1"/>
</dbReference>
<evidence type="ECO:0000313" key="3">
    <source>
        <dbReference type="Proteomes" id="UP000231451"/>
    </source>
</evidence>
<dbReference type="AlphaFoldDB" id="A0A2M9HCA0"/>
<dbReference type="RefSeq" id="WP_100513759.1">
    <property type="nucleotide sequence ID" value="NZ_PEBK01000013.1"/>
</dbReference>
<evidence type="ECO:0000259" key="1">
    <source>
        <dbReference type="Pfam" id="PF01863"/>
    </source>
</evidence>
<accession>A0A2M9HCA0</accession>
<dbReference type="OrthoDB" id="9811177at2"/>
<gene>
    <name evidence="2" type="ORF">CSQ87_10110</name>
</gene>
<feature type="domain" description="YgjP-like metallopeptidase" evidence="1">
    <location>
        <begin position="27"/>
        <end position="76"/>
    </location>
</feature>
<evidence type="ECO:0000313" key="2">
    <source>
        <dbReference type="EMBL" id="PJM74435.1"/>
    </source>
</evidence>
<dbReference type="GO" id="GO:0016787">
    <property type="term" value="F:hydrolase activity"/>
    <property type="evidence" value="ECO:0007669"/>
    <property type="project" value="UniProtKB-KW"/>
</dbReference>
<comment type="caution">
    <text evidence="2">The sequence shown here is derived from an EMBL/GenBank/DDBJ whole genome shotgun (WGS) entry which is preliminary data.</text>
</comment>
<sequence>MVSRTISVEILEVQGLRVKVTRKTVKNMYLRVKPPDGRVEVTAPARIGLESVVRFVASRRPWIERMRARLVQAQNEPATRVGQPWSEDRKSEAKALLNRRLPDLLAHWTPIVGRAPTNISLRRMTSRWGSCTPATGRIRLNLELAYLPPQYLEYVLVHELTHLWERGHGAGFQRRMDRYLPDWRRLRRELNRMS</sequence>
<dbReference type="PANTHER" id="PTHR30399:SF1">
    <property type="entry name" value="UTP PYROPHOSPHATASE"/>
    <property type="match status" value="1"/>
</dbReference>
<dbReference type="EMBL" id="PEBK01000013">
    <property type="protein sequence ID" value="PJM74435.1"/>
    <property type="molecule type" value="Genomic_DNA"/>
</dbReference>
<dbReference type="InterPro" id="IPR002725">
    <property type="entry name" value="YgjP-like_metallopeptidase"/>
</dbReference>
<organism evidence="2 3">
    <name type="scientific">Bifidobacterium simiarum</name>
    <dbReference type="NCBI Taxonomy" id="2045441"/>
    <lineage>
        <taxon>Bacteria</taxon>
        <taxon>Bacillati</taxon>
        <taxon>Actinomycetota</taxon>
        <taxon>Actinomycetes</taxon>
        <taxon>Bifidobacteriales</taxon>
        <taxon>Bifidobacteriaceae</taxon>
        <taxon>Bifidobacterium</taxon>
    </lineage>
</organism>
<name>A0A2M9HCA0_9BIFI</name>
<keyword evidence="2" id="KW-0378">Hydrolase</keyword>
<proteinExistence type="predicted"/>
<dbReference type="InterPro" id="IPR053136">
    <property type="entry name" value="UTP_pyrophosphatase-like"/>
</dbReference>
<feature type="domain" description="YgjP-like metallopeptidase" evidence="1">
    <location>
        <begin position="95"/>
        <end position="192"/>
    </location>
</feature>
<reference evidence="2 3" key="1">
    <citation type="submission" date="2017-10" db="EMBL/GenBank/DDBJ databases">
        <title>Draft genome sequences of strains TRE 1, TRE 9, TRE H and TRI 7, isolated from tamarins, belonging to four potential novel Bifidobacterium species.</title>
        <authorList>
            <person name="Mattarelli P."/>
            <person name="Modesto M."/>
            <person name="Puglisi E."/>
            <person name="Morelli L."/>
            <person name="Spezio C."/>
            <person name="Bonetti A."/>
            <person name="Sandri C."/>
        </authorList>
    </citation>
    <scope>NUCLEOTIDE SEQUENCE [LARGE SCALE GENOMIC DNA]</scope>
    <source>
        <strain evidence="3">TRI7</strain>
    </source>
</reference>
<keyword evidence="3" id="KW-1185">Reference proteome</keyword>
<dbReference type="Gene3D" id="3.30.2010.10">
    <property type="entry name" value="Metalloproteases ('zincins'), catalytic domain"/>
    <property type="match status" value="1"/>
</dbReference>
<dbReference type="Proteomes" id="UP000231451">
    <property type="component" value="Unassembled WGS sequence"/>
</dbReference>
<dbReference type="Pfam" id="PF01863">
    <property type="entry name" value="YgjP-like"/>
    <property type="match status" value="2"/>
</dbReference>
<protein>
    <submittedName>
        <fullName evidence="2">Metal-dependent hydrolase</fullName>
    </submittedName>
</protein>